<keyword evidence="4" id="KW-1003">Cell membrane</keyword>
<evidence type="ECO:0000259" key="9">
    <source>
        <dbReference type="PROSITE" id="PS50850"/>
    </source>
</evidence>
<evidence type="ECO:0000256" key="3">
    <source>
        <dbReference type="ARBA" id="ARBA00022448"/>
    </source>
</evidence>
<evidence type="ECO:0000256" key="8">
    <source>
        <dbReference type="SAM" id="Phobius"/>
    </source>
</evidence>
<dbReference type="GO" id="GO:0022857">
    <property type="term" value="F:transmembrane transporter activity"/>
    <property type="evidence" value="ECO:0007669"/>
    <property type="project" value="InterPro"/>
</dbReference>
<dbReference type="STRING" id="889306.KP78_26960"/>
<comment type="caution">
    <text evidence="10">The sequence shown here is derived from an EMBL/GenBank/DDBJ whole genome shotgun (WGS) entry which is preliminary data.</text>
</comment>
<dbReference type="CDD" id="cd17324">
    <property type="entry name" value="MFS_NepI_like"/>
    <property type="match status" value="1"/>
</dbReference>
<keyword evidence="6 8" id="KW-1133">Transmembrane helix</keyword>
<dbReference type="GO" id="GO:0005886">
    <property type="term" value="C:plasma membrane"/>
    <property type="evidence" value="ECO:0007669"/>
    <property type="project" value="UniProtKB-SubCell"/>
</dbReference>
<dbReference type="InterPro" id="IPR011701">
    <property type="entry name" value="MFS"/>
</dbReference>
<gene>
    <name evidence="10" type="ORF">KP78_26960</name>
</gene>
<feature type="transmembrane region" description="Helical" evidence="8">
    <location>
        <begin position="142"/>
        <end position="161"/>
    </location>
</feature>
<evidence type="ECO:0000256" key="7">
    <source>
        <dbReference type="ARBA" id="ARBA00023136"/>
    </source>
</evidence>
<keyword evidence="5 8" id="KW-0812">Transmembrane</keyword>
<keyword evidence="3" id="KW-0813">Transport</keyword>
<evidence type="ECO:0000313" key="10">
    <source>
        <dbReference type="EMBL" id="KIL45152.1"/>
    </source>
</evidence>
<feature type="transmembrane region" description="Helical" evidence="8">
    <location>
        <begin position="173"/>
        <end position="192"/>
    </location>
</feature>
<evidence type="ECO:0000256" key="4">
    <source>
        <dbReference type="ARBA" id="ARBA00022475"/>
    </source>
</evidence>
<dbReference type="PROSITE" id="PS50850">
    <property type="entry name" value="MFS"/>
    <property type="match status" value="1"/>
</dbReference>
<feature type="transmembrane region" description="Helical" evidence="8">
    <location>
        <begin position="346"/>
        <end position="368"/>
    </location>
</feature>
<feature type="transmembrane region" description="Helical" evidence="8">
    <location>
        <begin position="287"/>
        <end position="304"/>
    </location>
</feature>
<reference evidence="10 11" key="1">
    <citation type="submission" date="2015-01" db="EMBL/GenBank/DDBJ databases">
        <title>Genome sequencing of Jeotgalibacillus soli.</title>
        <authorList>
            <person name="Goh K.M."/>
            <person name="Chan K.-G."/>
            <person name="Yaakop A.S."/>
            <person name="Ee R."/>
            <person name="Gan H.M."/>
            <person name="Chan C.S."/>
        </authorList>
    </citation>
    <scope>NUCLEOTIDE SEQUENCE [LARGE SCALE GENOMIC DNA]</scope>
    <source>
        <strain evidence="10 11">P9</strain>
    </source>
</reference>
<dbReference type="AlphaFoldDB" id="A0A0C2V867"/>
<dbReference type="PANTHER" id="PTHR43271">
    <property type="entry name" value="BLL2771 PROTEIN"/>
    <property type="match status" value="1"/>
</dbReference>
<feature type="transmembrane region" description="Helical" evidence="8">
    <location>
        <begin position="374"/>
        <end position="394"/>
    </location>
</feature>
<comment type="similarity">
    <text evidence="2">Belongs to the major facilitator superfamily.</text>
</comment>
<sequence length="406" mass="45272">MDKKRVPYKSNEINFWRVVVSLSSASLVLFANLYLVQPLLPVFSREFQITPVYSSLSLTLTTLSLVMGLLVFGFFSDRIGRAGIMRWSLLLSVLPLFLIPVIHSFEWLLLWRFFIGFMLAGLPAVAIAYINEEIDAKYRASVVSLFISSNALGGMAGRYLGGYFTEHFSWQSGFYALASISLLISLVFFKLMPQSRFFVVSHHSFKQDLFGMTVHLKNPMLVFVFLFGMMIQVSFSGIWTYIPFYLENNPFNLSIHFISLLYFTYLFGVVGSLGSARFSAQFGLTKVIFIGLIVMLTGGLLTLLTSTPLLITGLSLICFGFFISHSMASSWVGLKAQHHRSGATSLYLVSYYIGAAIGGTAIGAVWSIFGWPGVITICTILPSIAGLLFLRMILKNGQKQQVPLRN</sequence>
<feature type="transmembrane region" description="Helical" evidence="8">
    <location>
        <begin position="310"/>
        <end position="334"/>
    </location>
</feature>
<accession>A0A0C2V867</accession>
<dbReference type="RefSeq" id="WP_041089434.1">
    <property type="nucleotide sequence ID" value="NZ_JXRP01000018.1"/>
</dbReference>
<feature type="transmembrane region" description="Helical" evidence="8">
    <location>
        <begin position="87"/>
        <end position="105"/>
    </location>
</feature>
<evidence type="ECO:0000256" key="6">
    <source>
        <dbReference type="ARBA" id="ARBA00022989"/>
    </source>
</evidence>
<organism evidence="10 11">
    <name type="scientific">Jeotgalibacillus soli</name>
    <dbReference type="NCBI Taxonomy" id="889306"/>
    <lineage>
        <taxon>Bacteria</taxon>
        <taxon>Bacillati</taxon>
        <taxon>Bacillota</taxon>
        <taxon>Bacilli</taxon>
        <taxon>Bacillales</taxon>
        <taxon>Caryophanaceae</taxon>
        <taxon>Jeotgalibacillus</taxon>
    </lineage>
</organism>
<dbReference type="Proteomes" id="UP000031938">
    <property type="component" value="Unassembled WGS sequence"/>
</dbReference>
<keyword evidence="11" id="KW-1185">Reference proteome</keyword>
<evidence type="ECO:0000256" key="1">
    <source>
        <dbReference type="ARBA" id="ARBA00004651"/>
    </source>
</evidence>
<keyword evidence="7 8" id="KW-0472">Membrane</keyword>
<feature type="transmembrane region" description="Helical" evidence="8">
    <location>
        <begin position="254"/>
        <end position="275"/>
    </location>
</feature>
<dbReference type="InterPro" id="IPR020846">
    <property type="entry name" value="MFS_dom"/>
</dbReference>
<dbReference type="PANTHER" id="PTHR43271:SF1">
    <property type="entry name" value="INNER MEMBRANE TRANSPORT PROTEIN YNFM"/>
    <property type="match status" value="1"/>
</dbReference>
<proteinExistence type="inferred from homology"/>
<name>A0A0C2V867_9BACL</name>
<evidence type="ECO:0000313" key="11">
    <source>
        <dbReference type="Proteomes" id="UP000031938"/>
    </source>
</evidence>
<dbReference type="PATRIC" id="fig|889306.3.peg.2709"/>
<protein>
    <recommendedName>
        <fullName evidence="9">Major facilitator superfamily (MFS) profile domain-containing protein</fullName>
    </recommendedName>
</protein>
<dbReference type="Pfam" id="PF07690">
    <property type="entry name" value="MFS_1"/>
    <property type="match status" value="1"/>
</dbReference>
<feature type="transmembrane region" description="Helical" evidence="8">
    <location>
        <begin position="220"/>
        <end position="242"/>
    </location>
</feature>
<dbReference type="InterPro" id="IPR036259">
    <property type="entry name" value="MFS_trans_sf"/>
</dbReference>
<comment type="subcellular location">
    <subcellularLocation>
        <location evidence="1">Cell membrane</location>
        <topology evidence="1">Multi-pass membrane protein</topology>
    </subcellularLocation>
</comment>
<dbReference type="EMBL" id="JXRP01000018">
    <property type="protein sequence ID" value="KIL45152.1"/>
    <property type="molecule type" value="Genomic_DNA"/>
</dbReference>
<dbReference type="SUPFAM" id="SSF103473">
    <property type="entry name" value="MFS general substrate transporter"/>
    <property type="match status" value="1"/>
</dbReference>
<dbReference type="OrthoDB" id="63984at2"/>
<feature type="domain" description="Major facilitator superfamily (MFS) profile" evidence="9">
    <location>
        <begin position="18"/>
        <end position="397"/>
    </location>
</feature>
<feature type="transmembrane region" description="Helical" evidence="8">
    <location>
        <begin position="15"/>
        <end position="36"/>
    </location>
</feature>
<dbReference type="Gene3D" id="1.20.1250.20">
    <property type="entry name" value="MFS general substrate transporter like domains"/>
    <property type="match status" value="1"/>
</dbReference>
<evidence type="ECO:0000256" key="2">
    <source>
        <dbReference type="ARBA" id="ARBA00008335"/>
    </source>
</evidence>
<evidence type="ECO:0000256" key="5">
    <source>
        <dbReference type="ARBA" id="ARBA00022692"/>
    </source>
</evidence>
<feature type="transmembrane region" description="Helical" evidence="8">
    <location>
        <begin position="111"/>
        <end position="130"/>
    </location>
</feature>
<feature type="transmembrane region" description="Helical" evidence="8">
    <location>
        <begin position="56"/>
        <end position="75"/>
    </location>
</feature>